<organism evidence="1 2">
    <name type="scientific">Seiridium unicorne</name>
    <dbReference type="NCBI Taxonomy" id="138068"/>
    <lineage>
        <taxon>Eukaryota</taxon>
        <taxon>Fungi</taxon>
        <taxon>Dikarya</taxon>
        <taxon>Ascomycota</taxon>
        <taxon>Pezizomycotina</taxon>
        <taxon>Sordariomycetes</taxon>
        <taxon>Xylariomycetidae</taxon>
        <taxon>Amphisphaeriales</taxon>
        <taxon>Sporocadaceae</taxon>
        <taxon>Seiridium</taxon>
    </lineage>
</organism>
<dbReference type="EMBL" id="JARVKF010000157">
    <property type="protein sequence ID" value="KAK9421737.1"/>
    <property type="molecule type" value="Genomic_DNA"/>
</dbReference>
<evidence type="ECO:0000313" key="1">
    <source>
        <dbReference type="EMBL" id="KAK9421737.1"/>
    </source>
</evidence>
<accession>A0ABR2V4A9</accession>
<sequence length="93" mass="10452">MPDINQYMTDQTHMGVYNYQQFYKRGEIAPSNEARYGTAVGVENREDVTLVEVEKRKGVDEWGDIYFSTVFGFGVGSGIGIPYSEAVSGRELE</sequence>
<reference evidence="1 2" key="1">
    <citation type="journal article" date="2024" name="J. Plant Pathol.">
        <title>Sequence and assembly of the genome of Seiridium unicorne, isolate CBS 538.82, causal agent of cypress canker disease.</title>
        <authorList>
            <person name="Scali E."/>
            <person name="Rocca G.D."/>
            <person name="Danti R."/>
            <person name="Garbelotto M."/>
            <person name="Barberini S."/>
            <person name="Baroncelli R."/>
            <person name="Emiliani G."/>
        </authorList>
    </citation>
    <scope>NUCLEOTIDE SEQUENCE [LARGE SCALE GENOMIC DNA]</scope>
    <source>
        <strain evidence="1 2">BM-138-508</strain>
    </source>
</reference>
<evidence type="ECO:0000313" key="2">
    <source>
        <dbReference type="Proteomes" id="UP001408356"/>
    </source>
</evidence>
<proteinExistence type="predicted"/>
<protein>
    <submittedName>
        <fullName evidence="1">Uncharacterized protein</fullName>
    </submittedName>
</protein>
<keyword evidence="2" id="KW-1185">Reference proteome</keyword>
<name>A0ABR2V4A9_9PEZI</name>
<dbReference type="Proteomes" id="UP001408356">
    <property type="component" value="Unassembled WGS sequence"/>
</dbReference>
<gene>
    <name evidence="1" type="ORF">SUNI508_05338</name>
</gene>
<comment type="caution">
    <text evidence="1">The sequence shown here is derived from an EMBL/GenBank/DDBJ whole genome shotgun (WGS) entry which is preliminary data.</text>
</comment>